<dbReference type="Proteomes" id="UP000095023">
    <property type="component" value="Unassembled WGS sequence"/>
</dbReference>
<accession>A0A1E4THW6</accession>
<name>A0A1E4THW6_9ASCO</name>
<feature type="coiled-coil region" evidence="1">
    <location>
        <begin position="97"/>
        <end position="131"/>
    </location>
</feature>
<feature type="compositionally biased region" description="Polar residues" evidence="2">
    <location>
        <begin position="24"/>
        <end position="36"/>
    </location>
</feature>
<protein>
    <submittedName>
        <fullName evidence="3">Uncharacterized protein</fullName>
    </submittedName>
</protein>
<organism evidence="3 4">
    <name type="scientific">Tortispora caseinolytica NRRL Y-17796</name>
    <dbReference type="NCBI Taxonomy" id="767744"/>
    <lineage>
        <taxon>Eukaryota</taxon>
        <taxon>Fungi</taxon>
        <taxon>Dikarya</taxon>
        <taxon>Ascomycota</taxon>
        <taxon>Saccharomycotina</taxon>
        <taxon>Trigonopsidomycetes</taxon>
        <taxon>Trigonopsidales</taxon>
        <taxon>Trigonopsidaceae</taxon>
        <taxon>Tortispora</taxon>
    </lineage>
</organism>
<feature type="compositionally biased region" description="Low complexity" evidence="2">
    <location>
        <begin position="37"/>
        <end position="50"/>
    </location>
</feature>
<dbReference type="AlphaFoldDB" id="A0A1E4THW6"/>
<feature type="compositionally biased region" description="Polar residues" evidence="2">
    <location>
        <begin position="62"/>
        <end position="76"/>
    </location>
</feature>
<keyword evidence="4" id="KW-1185">Reference proteome</keyword>
<sequence>MIQAFQETMKLAWKQANETVNSMVSLPSVDRSNGKQSVSAKAPGPSSASKPETKLRAKRGRQSVSSQANSRSTPVTKNSSKVKSAAKNRVHKPFHDINHANSKILELETHIASLNTEIGTLKKQLKNFETASLIKNNESLSPVKIQK</sequence>
<gene>
    <name evidence="3" type="ORF">CANCADRAFT_122070</name>
</gene>
<feature type="region of interest" description="Disordered" evidence="2">
    <location>
        <begin position="24"/>
        <end position="95"/>
    </location>
</feature>
<evidence type="ECO:0000313" key="3">
    <source>
        <dbReference type="EMBL" id="ODV91268.1"/>
    </source>
</evidence>
<proteinExistence type="predicted"/>
<dbReference type="EMBL" id="KV453842">
    <property type="protein sequence ID" value="ODV91268.1"/>
    <property type="molecule type" value="Genomic_DNA"/>
</dbReference>
<reference evidence="4" key="1">
    <citation type="submission" date="2016-02" db="EMBL/GenBank/DDBJ databases">
        <title>Comparative genomics of biotechnologically important yeasts.</title>
        <authorList>
            <consortium name="DOE Joint Genome Institute"/>
            <person name="Riley R."/>
            <person name="Haridas S."/>
            <person name="Wolfe K.H."/>
            <person name="Lopes M.R."/>
            <person name="Hittinger C.T."/>
            <person name="Goker M."/>
            <person name="Salamov A."/>
            <person name="Wisecaver J."/>
            <person name="Long T.M."/>
            <person name="Aerts A.L."/>
            <person name="Barry K."/>
            <person name="Choi C."/>
            <person name="Clum A."/>
            <person name="Coughlan A.Y."/>
            <person name="Deshpande S."/>
            <person name="Douglass A.P."/>
            <person name="Hanson S.J."/>
            <person name="Klenk H.-P."/>
            <person name="Labutti K."/>
            <person name="Lapidus A."/>
            <person name="Lindquist E."/>
            <person name="Lipzen A."/>
            <person name="Meier-Kolthoff J.P."/>
            <person name="Ohm R.A."/>
            <person name="Otillar R.P."/>
            <person name="Pangilinan J."/>
            <person name="Peng Y."/>
            <person name="Rokas A."/>
            <person name="Rosa C.A."/>
            <person name="Scheuner C."/>
            <person name="Sibirny A.A."/>
            <person name="Slot J.C."/>
            <person name="Stielow J.B."/>
            <person name="Sun H."/>
            <person name="Kurtzman C.P."/>
            <person name="Blackwell M."/>
            <person name="Jeffries T.W."/>
            <person name="Grigoriev I.V."/>
        </authorList>
    </citation>
    <scope>NUCLEOTIDE SEQUENCE [LARGE SCALE GENOMIC DNA]</scope>
    <source>
        <strain evidence="4">NRRL Y-17796</strain>
    </source>
</reference>
<evidence type="ECO:0000313" key="4">
    <source>
        <dbReference type="Proteomes" id="UP000095023"/>
    </source>
</evidence>
<evidence type="ECO:0000256" key="2">
    <source>
        <dbReference type="SAM" id="MobiDB-lite"/>
    </source>
</evidence>
<dbReference type="OrthoDB" id="2441647at2759"/>
<evidence type="ECO:0000256" key="1">
    <source>
        <dbReference type="SAM" id="Coils"/>
    </source>
</evidence>
<keyword evidence="1" id="KW-0175">Coiled coil</keyword>